<evidence type="ECO:0000256" key="1">
    <source>
        <dbReference type="SAM" id="MobiDB-lite"/>
    </source>
</evidence>
<comment type="caution">
    <text evidence="2">The sequence shown here is derived from an EMBL/GenBank/DDBJ whole genome shotgun (WGS) entry which is preliminary data.</text>
</comment>
<keyword evidence="3" id="KW-1185">Reference proteome</keyword>
<organism evidence="2 3">
    <name type="scientific">Phomopsis amygdali</name>
    <name type="common">Fusicoccum amygdali</name>
    <dbReference type="NCBI Taxonomy" id="1214568"/>
    <lineage>
        <taxon>Eukaryota</taxon>
        <taxon>Fungi</taxon>
        <taxon>Dikarya</taxon>
        <taxon>Ascomycota</taxon>
        <taxon>Pezizomycotina</taxon>
        <taxon>Sordariomycetes</taxon>
        <taxon>Sordariomycetidae</taxon>
        <taxon>Diaporthales</taxon>
        <taxon>Diaporthaceae</taxon>
        <taxon>Diaporthe</taxon>
    </lineage>
</organism>
<accession>A0AAD9SIK7</accession>
<evidence type="ECO:0000313" key="3">
    <source>
        <dbReference type="Proteomes" id="UP001265746"/>
    </source>
</evidence>
<proteinExistence type="predicted"/>
<dbReference type="EMBL" id="JAUJFL010000003">
    <property type="protein sequence ID" value="KAK2608085.1"/>
    <property type="molecule type" value="Genomic_DNA"/>
</dbReference>
<gene>
    <name evidence="2" type="ORF">N8I77_006719</name>
</gene>
<protein>
    <submittedName>
        <fullName evidence="2">Uncharacterized protein</fullName>
    </submittedName>
</protein>
<dbReference type="Proteomes" id="UP001265746">
    <property type="component" value="Unassembled WGS sequence"/>
</dbReference>
<sequence length="335" mass="37433">MDEPSPRSREVANALFQIDKLTEDQVRAVLRHLTIDDAVLNEVHCSHIACVINGTLHNLPREGVNASLTCSTNLDAASHWEKHFATYPGHVSATFRSGAVNGNEQVDQSPKHAAQRKEKQTAPAETNDLPSDTDPVVRSLLDMKGLPIINHGNLTLHYHSYAENSFRQSQPDIVPCKRTLEKTEDEQYSEALASLTDCNDPVQQDLSLETSAKRLKTMKPQVETVGNRAIKVEPESVEQCEDQDEVANDPCVTEQKKRTKRARTCARCGEHYEKADNEGFNMPCCYHPGAIKKYPHGLKTQTGTMRQLLFMAWDCCQKDPDSRGCSAGRHTRSLK</sequence>
<name>A0AAD9SIK7_PHOAM</name>
<feature type="region of interest" description="Disordered" evidence="1">
    <location>
        <begin position="101"/>
        <end position="134"/>
    </location>
</feature>
<reference evidence="2" key="1">
    <citation type="submission" date="2023-06" db="EMBL/GenBank/DDBJ databases">
        <authorList>
            <person name="Noh H."/>
        </authorList>
    </citation>
    <scope>NUCLEOTIDE SEQUENCE</scope>
    <source>
        <strain evidence="2">DUCC20226</strain>
    </source>
</reference>
<evidence type="ECO:0000313" key="2">
    <source>
        <dbReference type="EMBL" id="KAK2608085.1"/>
    </source>
</evidence>
<dbReference type="AlphaFoldDB" id="A0AAD9SIK7"/>